<keyword evidence="3" id="KW-0862">Zinc</keyword>
<dbReference type="CDD" id="cd15492">
    <property type="entry name" value="PHD_BRPF_JADE_like"/>
    <property type="match status" value="1"/>
</dbReference>
<evidence type="ECO:0000256" key="5">
    <source>
        <dbReference type="SAM" id="Coils"/>
    </source>
</evidence>
<feature type="compositionally biased region" description="Basic and acidic residues" evidence="6">
    <location>
        <begin position="258"/>
        <end position="271"/>
    </location>
</feature>
<dbReference type="InterPro" id="IPR019787">
    <property type="entry name" value="Znf_PHD-finger"/>
</dbReference>
<dbReference type="InterPro" id="IPR034732">
    <property type="entry name" value="EPHD"/>
</dbReference>
<dbReference type="GO" id="GO:0006357">
    <property type="term" value="P:regulation of transcription by RNA polymerase II"/>
    <property type="evidence" value="ECO:0007669"/>
    <property type="project" value="TreeGrafter"/>
</dbReference>
<keyword evidence="1" id="KW-0479">Metal-binding</keyword>
<dbReference type="PROSITE" id="PS50016">
    <property type="entry name" value="ZF_PHD_2"/>
    <property type="match status" value="3"/>
</dbReference>
<dbReference type="InterPro" id="IPR019786">
    <property type="entry name" value="Zinc_finger_PHD-type_CS"/>
</dbReference>
<name>A0AAD7UD54_9STRA</name>
<feature type="region of interest" description="Disordered" evidence="6">
    <location>
        <begin position="583"/>
        <end position="610"/>
    </location>
</feature>
<proteinExistence type="predicted"/>
<dbReference type="CDD" id="cd15522">
    <property type="entry name" value="PHD_TAF3"/>
    <property type="match status" value="1"/>
</dbReference>
<dbReference type="PANTHER" id="PTHR13793:SF107">
    <property type="entry name" value="BROMODOMAIN-CONTAINING PROTEIN HOMOLOG"/>
    <property type="match status" value="1"/>
</dbReference>
<feature type="region of interest" description="Disordered" evidence="6">
    <location>
        <begin position="237"/>
        <end position="271"/>
    </location>
</feature>
<protein>
    <submittedName>
        <fullName evidence="9">Uncharacterized protein</fullName>
    </submittedName>
</protein>
<keyword evidence="10" id="KW-1185">Reference proteome</keyword>
<dbReference type="GO" id="GO:0008270">
    <property type="term" value="F:zinc ion binding"/>
    <property type="evidence" value="ECO:0007669"/>
    <property type="project" value="UniProtKB-KW"/>
</dbReference>
<feature type="region of interest" description="Disordered" evidence="6">
    <location>
        <begin position="1202"/>
        <end position="1222"/>
    </location>
</feature>
<dbReference type="PROSITE" id="PS51805">
    <property type="entry name" value="EPHD"/>
    <property type="match status" value="2"/>
</dbReference>
<dbReference type="InterPro" id="IPR013083">
    <property type="entry name" value="Znf_RING/FYVE/PHD"/>
</dbReference>
<dbReference type="InterPro" id="IPR050701">
    <property type="entry name" value="Histone_Mod_Regulator"/>
</dbReference>
<evidence type="ECO:0000313" key="9">
    <source>
        <dbReference type="EMBL" id="KAJ8601553.1"/>
    </source>
</evidence>
<sequence length="1372" mass="152908">MATSSSSSSEGAVAEAVATEDGWCGVCGSPHSEEGDALVFCDGETCQVAVHQLCYGLNELPPESDPWLCEPCMEAKAARNGQTKDEVVGKEEEKSKCVVCRLPSHPAFAMKRATLLERDQAMKIDKKVRGRGTEINSWVHVTCALWIPETSFIDHDNLEVAIAGDLNKERATLKCELCGLKGQCVQCCKKRCAAAFHPICILRELIGPKQWSLSEARWRKGSSRGLGEVLCSKHYEGAEPAQPTRKKRGRGRAPAEPLVERPKSEYEKERDERIARNASFLESIGLGENSGAKLASSGRKSHKKSDLPPPQQVVVAPMRRSPRERTKNVNYADPGGGILGPRRSPEEVAKEKAELEAKRRRKLLDAADRAVAQASVDDTRYYLRALARDRNEAIRVVHYARLYLDRVDQQRSFDRLQDERRRQAEVALAQQRRIMEIQVAEQRRIHEIHQAERRRQMDASEARRAAELAMREEDRRIREISKDVERAKRAIEKAMLHEKMREEKRLEKARKEDAKAAAKAAKDAELAGQRRAAAAMREGLAEARAREKRVKQGSRATARPDAVASDAKIAELLLLDKAREQGVGAPPRTARRRAWPSRRSCQTNGEVVSPHRAELEKNSATILAEAHRLPPCCFCGERADDPDSAAGSFIQHVFLWPPSDDRPLGALARAHVRCARLSPEVTVDDHGVYYNVLVAAKRGEQNECEGCGRPGATIGCQVPGCGSAYHAPCAVAAYWVFGGQRRFWCPSHRDAFCKKDRYGERFGDPTDNTRVSDVLLGCVSGSFCPKCQKYDPRSEDDYVGCDGCRAWWHLACAGVEDVSSLSPEEPWYCPTCIEESRELQQTTLCVCGATSADCVNEQMLLCEACDVWHHPRCVGLDAAEFARLSASTDPWFCPACRAKGLVCTCRRPPKDDERLVACSQCANLFHPLCVGLEPHEAAAYCGEQSTRLFICPSCYAREKEERGRRQRRAKRRRIEQQQQQQQQQQLGQDNIPPDHQQPPPQDEMHPSSTSSLQQDKHDDQRPLMGDALAFLDDDDDDDDDGGGGGGALRALVPTVAPSPECSVESPHNAHQFHHQQHHEHQEQQQQQQQQHHQEQQYYHQRQQQARLKPSSFSPAMFADENALGPQPPQQLVDKGRKRRAPTSVPAANNHYFPTSVEHERGYHHQQQGTSMLMVGYPSQPQRQPQMAMPAYQPSAEPMQRSQHAASMSRRGRRNNAYHAQQAGQQAMSMEALPHNDFLFGFDGESPNAIGAHAAFLQAAAPDFHRPPAVRVVPSSTGPNGHPQAMVRDQTPHHQSSRNDYAVDLSMQMGTAPRDPNEMPRRPTNGPLAQPPPRHAFVQVQVGHHAGVAMASSPFPNMAAAGMLQHPYVEPYV</sequence>
<dbReference type="PROSITE" id="PS01359">
    <property type="entry name" value="ZF_PHD_1"/>
    <property type="match status" value="2"/>
</dbReference>
<feature type="region of interest" description="Disordered" evidence="6">
    <location>
        <begin position="537"/>
        <end position="562"/>
    </location>
</feature>
<evidence type="ECO:0000256" key="4">
    <source>
        <dbReference type="PROSITE-ProRule" id="PRU00146"/>
    </source>
</evidence>
<keyword evidence="5" id="KW-0175">Coiled coil</keyword>
<dbReference type="Gene3D" id="3.30.40.10">
    <property type="entry name" value="Zinc/RING finger domain, C3HC4 (zinc finger)"/>
    <property type="match status" value="5"/>
</dbReference>
<evidence type="ECO:0000256" key="6">
    <source>
        <dbReference type="SAM" id="MobiDB-lite"/>
    </source>
</evidence>
<feature type="region of interest" description="Disordered" evidence="6">
    <location>
        <begin position="1273"/>
        <end position="1332"/>
    </location>
</feature>
<comment type="caution">
    <text evidence="9">The sequence shown here is derived from an EMBL/GenBank/DDBJ whole genome shotgun (WGS) entry which is preliminary data.</text>
</comment>
<evidence type="ECO:0000259" key="8">
    <source>
        <dbReference type="PROSITE" id="PS51805"/>
    </source>
</evidence>
<feature type="domain" description="PHD-type" evidence="8">
    <location>
        <begin position="94"/>
        <end position="235"/>
    </location>
</feature>
<gene>
    <name evidence="9" type="ORF">CTAYLR_005237</name>
</gene>
<dbReference type="PANTHER" id="PTHR13793">
    <property type="entry name" value="PHD FINGER PROTEINS"/>
    <property type="match status" value="1"/>
</dbReference>
<dbReference type="Pfam" id="PF13832">
    <property type="entry name" value="zf-HC5HC2H_2"/>
    <property type="match status" value="1"/>
</dbReference>
<feature type="compositionally biased region" description="Low complexity" evidence="6">
    <location>
        <begin position="1083"/>
        <end position="1104"/>
    </location>
</feature>
<dbReference type="SMART" id="SM00249">
    <property type="entry name" value="PHD"/>
    <property type="match status" value="6"/>
</dbReference>
<dbReference type="Pfam" id="PF13771">
    <property type="entry name" value="zf-HC5HC2H"/>
    <property type="match status" value="1"/>
</dbReference>
<feature type="domain" description="PHD-type" evidence="7">
    <location>
        <begin position="21"/>
        <end position="75"/>
    </location>
</feature>
<feature type="compositionally biased region" description="Acidic residues" evidence="6">
    <location>
        <begin position="1031"/>
        <end position="1041"/>
    </location>
</feature>
<dbReference type="Pfam" id="PF13831">
    <property type="entry name" value="PHD_2"/>
    <property type="match status" value="1"/>
</dbReference>
<organism evidence="9 10">
    <name type="scientific">Chrysophaeum taylorii</name>
    <dbReference type="NCBI Taxonomy" id="2483200"/>
    <lineage>
        <taxon>Eukaryota</taxon>
        <taxon>Sar</taxon>
        <taxon>Stramenopiles</taxon>
        <taxon>Ochrophyta</taxon>
        <taxon>Pelagophyceae</taxon>
        <taxon>Pelagomonadales</taxon>
        <taxon>Pelagomonadaceae</taxon>
        <taxon>Chrysophaeum</taxon>
    </lineage>
</organism>
<feature type="region of interest" description="Disordered" evidence="6">
    <location>
        <begin position="291"/>
        <end position="347"/>
    </location>
</feature>
<feature type="domain" description="PHD-type" evidence="7">
    <location>
        <begin position="781"/>
        <end position="835"/>
    </location>
</feature>
<dbReference type="EMBL" id="JAQMWT010000421">
    <property type="protein sequence ID" value="KAJ8601553.1"/>
    <property type="molecule type" value="Genomic_DNA"/>
</dbReference>
<feature type="compositionally biased region" description="Low complexity" evidence="6">
    <location>
        <begin position="976"/>
        <end position="994"/>
    </location>
</feature>
<accession>A0AAD7UD54</accession>
<feature type="domain" description="PHD-type" evidence="8">
    <location>
        <begin position="629"/>
        <end position="749"/>
    </location>
</feature>
<dbReference type="Gene3D" id="2.60.120.650">
    <property type="entry name" value="Cupin"/>
    <property type="match status" value="1"/>
</dbReference>
<dbReference type="SUPFAM" id="SSF57903">
    <property type="entry name" value="FYVE/PHD zinc finger"/>
    <property type="match status" value="4"/>
</dbReference>
<evidence type="ECO:0000256" key="3">
    <source>
        <dbReference type="ARBA" id="ARBA00022833"/>
    </source>
</evidence>
<reference evidence="9" key="1">
    <citation type="submission" date="2023-01" db="EMBL/GenBank/DDBJ databases">
        <title>Metagenome sequencing of chrysophaentin producing Chrysophaeum taylorii.</title>
        <authorList>
            <person name="Davison J."/>
            <person name="Bewley C."/>
        </authorList>
    </citation>
    <scope>NUCLEOTIDE SEQUENCE</scope>
    <source>
        <strain evidence="9">NIES-1699</strain>
    </source>
</reference>
<dbReference type="InterPro" id="IPR011011">
    <property type="entry name" value="Znf_FYVE_PHD"/>
</dbReference>
<feature type="coiled-coil region" evidence="5">
    <location>
        <begin position="470"/>
        <end position="519"/>
    </location>
</feature>
<keyword evidence="2 4" id="KW-0863">Zinc-finger</keyword>
<feature type="domain" description="PHD-type" evidence="7">
    <location>
        <begin position="842"/>
        <end position="899"/>
    </location>
</feature>
<feature type="region of interest" description="Disordered" evidence="6">
    <location>
        <begin position="962"/>
        <end position="1150"/>
    </location>
</feature>
<dbReference type="Proteomes" id="UP001230188">
    <property type="component" value="Unassembled WGS sequence"/>
</dbReference>
<evidence type="ECO:0000313" key="10">
    <source>
        <dbReference type="Proteomes" id="UP001230188"/>
    </source>
</evidence>
<dbReference type="Pfam" id="PF00628">
    <property type="entry name" value="PHD"/>
    <property type="match status" value="2"/>
</dbReference>
<evidence type="ECO:0000259" key="7">
    <source>
        <dbReference type="PROSITE" id="PS50016"/>
    </source>
</evidence>
<evidence type="ECO:0000256" key="1">
    <source>
        <dbReference type="ARBA" id="ARBA00022723"/>
    </source>
</evidence>
<dbReference type="CDD" id="cd15571">
    <property type="entry name" value="ePHD"/>
    <property type="match status" value="1"/>
</dbReference>
<dbReference type="InterPro" id="IPR001965">
    <property type="entry name" value="Znf_PHD"/>
</dbReference>
<feature type="compositionally biased region" description="Basic residues" evidence="6">
    <location>
        <begin position="964"/>
        <end position="973"/>
    </location>
</feature>
<evidence type="ECO:0000256" key="2">
    <source>
        <dbReference type="ARBA" id="ARBA00022771"/>
    </source>
</evidence>